<gene>
    <name evidence="4" type="ORF">BU23DRAFT_544899</name>
</gene>
<name>A0A6A5UQF0_9PLEO</name>
<sequence length="961" mass="107528">MEFDLELDVIEHEPTVLEYARYHKICSDYTQEPLQINRVVPLTDDAFDLDLQDPKNASPLTNPADELMKERLAVTQEAAMLLKTVHDLHEAPADLLLIRDGRKRIRALKQEIPILQTDNELDMLNFGSTVEPSFSDLRIPLEPVNEEQDEGLEWPSKYSVLPEQCFMQAHNEKLGITKDVLVFLQNAIRDPSTVRPITPPLLPSTPPWTPYIPSSPGNHLELVSDDSNSTAAEARSLGEQIMNADALVRHDSNGSDVMLMDMLDTGDYEESLAMTNSPQAKRKASDLKIEGPLTPQMFSESPAKKLKTVTFADTLVEYIPTSNDDDNKDDPDLPSKFENGNYILTEEEDYAFYNEIVVPAAKDANWKVENEKLSEADTTKRVQVPQVDFRLPTAPWDEFARSNSPNVFDTEIDAQARFIQWVKRNHMKSFTSWHGISELERTLPLAPFSHEAAKVSVVERLHGEEVLIKMLAEITKGEIATSSTDLWKRDGLRILEDSDEEDDTLEPAELEEPKDVDSLVRKRKLELEDSARDQGPARRTNATSVIVNKRPHPQQEVIESHHWKTGSLGVCAGATLRAAEARKKDFQSVSVSNQPVGTRERDMSLMFGGQFSATSALDNFMALHGMTAKPKACGKEEPAPNRRPAPPLPSPIRPVMQVRNDANQLAQTAVLSNPEVTHLPLKLPALPPNMPPCSFVISSNLLQRRSVSRLIESLYSAAEFVSRDFDSEYTVNSEADMILSPSTGLIMTTLQQLKQRALPGQPDHSPVKARMTALQYTYERLVVLVSEGLSREREGHATGRCSDDRDKAVIEEYQKVAAQMEGEILVRYVPGGEQALARTIVGEMAQYGLPHGSKDIGDIKLLSDQTTWELFLRRAGLNAFAAQVILALLKDPIDWPQLSKKRTDPTSNTTKTYGLQNFLFMSTEQRVQSFQTILGGSRVLKRVSALLDEPWLSAAHGFRMC</sequence>
<protein>
    <submittedName>
        <fullName evidence="4">Uncharacterized protein</fullName>
    </submittedName>
</protein>
<dbReference type="AlphaFoldDB" id="A0A6A5UQF0"/>
<evidence type="ECO:0000256" key="1">
    <source>
        <dbReference type="SAM" id="MobiDB-lite"/>
    </source>
</evidence>
<evidence type="ECO:0000313" key="4">
    <source>
        <dbReference type="EMBL" id="KAF1966169.1"/>
    </source>
</evidence>
<dbReference type="Pfam" id="PF23395">
    <property type="entry name" value="SAM_6"/>
    <property type="match status" value="1"/>
</dbReference>
<dbReference type="EMBL" id="ML976750">
    <property type="protein sequence ID" value="KAF1966169.1"/>
    <property type="molecule type" value="Genomic_DNA"/>
</dbReference>
<dbReference type="InterPro" id="IPR057559">
    <property type="entry name" value="SAM_6"/>
</dbReference>
<keyword evidence="5" id="KW-1185">Reference proteome</keyword>
<feature type="compositionally biased region" description="Pro residues" evidence="1">
    <location>
        <begin position="641"/>
        <end position="650"/>
    </location>
</feature>
<proteinExistence type="predicted"/>
<feature type="compositionally biased region" description="Basic and acidic residues" evidence="1">
    <location>
        <begin position="527"/>
        <end position="536"/>
    </location>
</feature>
<accession>A0A6A5UQF0</accession>
<reference evidence="4" key="1">
    <citation type="journal article" date="2020" name="Stud. Mycol.">
        <title>101 Dothideomycetes genomes: a test case for predicting lifestyles and emergence of pathogens.</title>
        <authorList>
            <person name="Haridas S."/>
            <person name="Albert R."/>
            <person name="Binder M."/>
            <person name="Bloem J."/>
            <person name="Labutti K."/>
            <person name="Salamov A."/>
            <person name="Andreopoulos B."/>
            <person name="Baker S."/>
            <person name="Barry K."/>
            <person name="Bills G."/>
            <person name="Bluhm B."/>
            <person name="Cannon C."/>
            <person name="Castanera R."/>
            <person name="Culley D."/>
            <person name="Daum C."/>
            <person name="Ezra D."/>
            <person name="Gonzalez J."/>
            <person name="Henrissat B."/>
            <person name="Kuo A."/>
            <person name="Liang C."/>
            <person name="Lipzen A."/>
            <person name="Lutzoni F."/>
            <person name="Magnuson J."/>
            <person name="Mondo S."/>
            <person name="Nolan M."/>
            <person name="Ohm R."/>
            <person name="Pangilinan J."/>
            <person name="Park H.-J."/>
            <person name="Ramirez L."/>
            <person name="Alfaro M."/>
            <person name="Sun H."/>
            <person name="Tritt A."/>
            <person name="Yoshinaga Y."/>
            <person name="Zwiers L.-H."/>
            <person name="Turgeon B."/>
            <person name="Goodwin S."/>
            <person name="Spatafora J."/>
            <person name="Crous P."/>
            <person name="Grigoriev I."/>
        </authorList>
    </citation>
    <scope>NUCLEOTIDE SEQUENCE</scope>
    <source>
        <strain evidence="4">CBS 107.79</strain>
    </source>
</reference>
<feature type="region of interest" description="Disordered" evidence="1">
    <location>
        <begin position="527"/>
        <end position="554"/>
    </location>
</feature>
<evidence type="ECO:0000259" key="3">
    <source>
        <dbReference type="Pfam" id="PF23395"/>
    </source>
</evidence>
<dbReference type="InterPro" id="IPR055528">
    <property type="entry name" value="DUF7102"/>
</dbReference>
<feature type="domain" description="SAM-like" evidence="3">
    <location>
        <begin position="863"/>
        <end position="946"/>
    </location>
</feature>
<dbReference type="Pfam" id="PF23394">
    <property type="entry name" value="DUF7102"/>
    <property type="match status" value="1"/>
</dbReference>
<evidence type="ECO:0000259" key="2">
    <source>
        <dbReference type="Pfam" id="PF23394"/>
    </source>
</evidence>
<evidence type="ECO:0000313" key="5">
    <source>
        <dbReference type="Proteomes" id="UP000800036"/>
    </source>
</evidence>
<dbReference type="OrthoDB" id="3647246at2759"/>
<dbReference type="Proteomes" id="UP000800036">
    <property type="component" value="Unassembled WGS sequence"/>
</dbReference>
<feature type="domain" description="DUF7102" evidence="2">
    <location>
        <begin position="694"/>
        <end position="850"/>
    </location>
</feature>
<organism evidence="4 5">
    <name type="scientific">Bimuria novae-zelandiae CBS 107.79</name>
    <dbReference type="NCBI Taxonomy" id="1447943"/>
    <lineage>
        <taxon>Eukaryota</taxon>
        <taxon>Fungi</taxon>
        <taxon>Dikarya</taxon>
        <taxon>Ascomycota</taxon>
        <taxon>Pezizomycotina</taxon>
        <taxon>Dothideomycetes</taxon>
        <taxon>Pleosporomycetidae</taxon>
        <taxon>Pleosporales</taxon>
        <taxon>Massarineae</taxon>
        <taxon>Didymosphaeriaceae</taxon>
        <taxon>Bimuria</taxon>
    </lineage>
</organism>
<feature type="region of interest" description="Disordered" evidence="1">
    <location>
        <begin position="631"/>
        <end position="650"/>
    </location>
</feature>